<dbReference type="OrthoDB" id="9768004at2"/>
<reference evidence="3 4" key="1">
    <citation type="submission" date="2019-04" db="EMBL/GenBank/DDBJ databases">
        <authorList>
            <person name="Dong K."/>
        </authorList>
    </citation>
    <scope>NUCLEOTIDE SEQUENCE [LARGE SCALE GENOMIC DNA]</scope>
    <source>
        <strain evidence="4">dk3543</strain>
    </source>
</reference>
<dbReference type="Proteomes" id="UP000307808">
    <property type="component" value="Unassembled WGS sequence"/>
</dbReference>
<dbReference type="PANTHER" id="PTHR23150">
    <property type="entry name" value="SULFATASE MODIFYING FACTOR 1, 2"/>
    <property type="match status" value="1"/>
</dbReference>
<evidence type="ECO:0000259" key="2">
    <source>
        <dbReference type="Pfam" id="PF03781"/>
    </source>
</evidence>
<dbReference type="PANTHER" id="PTHR23150:SF19">
    <property type="entry name" value="FORMYLGLYCINE-GENERATING ENZYME"/>
    <property type="match status" value="1"/>
</dbReference>
<dbReference type="InterPro" id="IPR005532">
    <property type="entry name" value="SUMF_dom"/>
</dbReference>
<dbReference type="Pfam" id="PF03781">
    <property type="entry name" value="FGE-sulfatase"/>
    <property type="match status" value="1"/>
</dbReference>
<dbReference type="InterPro" id="IPR016187">
    <property type="entry name" value="CTDL_fold"/>
</dbReference>
<name>A0A4U2YSR8_9ACTN</name>
<evidence type="ECO:0000313" key="3">
    <source>
        <dbReference type="EMBL" id="TKI64200.1"/>
    </source>
</evidence>
<dbReference type="EMBL" id="SZPY01000001">
    <property type="protein sequence ID" value="TKI64200.1"/>
    <property type="molecule type" value="Genomic_DNA"/>
</dbReference>
<dbReference type="Gene3D" id="3.90.1580.10">
    <property type="entry name" value="paralog of FGE (formylglycine-generating enzyme)"/>
    <property type="match status" value="1"/>
</dbReference>
<organism evidence="3 4">
    <name type="scientific">Nocardioides jishulii</name>
    <dbReference type="NCBI Taxonomy" id="2575440"/>
    <lineage>
        <taxon>Bacteria</taxon>
        <taxon>Bacillati</taxon>
        <taxon>Actinomycetota</taxon>
        <taxon>Actinomycetes</taxon>
        <taxon>Propionibacteriales</taxon>
        <taxon>Nocardioidaceae</taxon>
        <taxon>Nocardioides</taxon>
    </lineage>
</organism>
<evidence type="ECO:0000313" key="4">
    <source>
        <dbReference type="Proteomes" id="UP000307808"/>
    </source>
</evidence>
<dbReference type="RefSeq" id="WP_137064660.1">
    <property type="nucleotide sequence ID" value="NZ_CP040748.1"/>
</dbReference>
<keyword evidence="4" id="KW-1185">Reference proteome</keyword>
<dbReference type="SUPFAM" id="SSF56436">
    <property type="entry name" value="C-type lectin-like"/>
    <property type="match status" value="1"/>
</dbReference>
<dbReference type="GO" id="GO:0120147">
    <property type="term" value="F:formylglycine-generating oxidase activity"/>
    <property type="evidence" value="ECO:0007669"/>
    <property type="project" value="TreeGrafter"/>
</dbReference>
<gene>
    <name evidence="3" type="ORF">FC770_03300</name>
</gene>
<dbReference type="AlphaFoldDB" id="A0A4U2YSR8"/>
<protein>
    <submittedName>
        <fullName evidence="3">Formylglycine-generating enzyme family protein</fullName>
    </submittedName>
</protein>
<accession>A0A4U2YSR8</accession>
<evidence type="ECO:0000256" key="1">
    <source>
        <dbReference type="SAM" id="MobiDB-lite"/>
    </source>
</evidence>
<feature type="domain" description="Sulfatase-modifying factor enzyme-like" evidence="2">
    <location>
        <begin position="39"/>
        <end position="316"/>
    </location>
</feature>
<proteinExistence type="predicted"/>
<dbReference type="InterPro" id="IPR042095">
    <property type="entry name" value="SUMF_sf"/>
</dbReference>
<sequence length="326" mass="35548">MSNDCCGPARNDARPAPGPTADAWVDAPRPASPSTPNRKGQVLVPGGDFWMGDSFGEGYAGDGEGPARVVTVPSFWIDETTVTNDRFAAFVKATGHVTTAEAEGFSAVFHLAYDGEARHVRGRPVQTPWWLMVDGADWRHPEGPGSDVTRRGNHPVVHVSHADALAYAAWAGKRLPTEAEWEKAARGGLDRARFVWGDDLLPRGRWMANLFQGDFPTRNTLEDGWLTTAPVKSFTRNGHGLWQMAGNVWEWCADWFSPETPQHRTDDPTGPAEAETRVMRGGSYLCHDSYCHRYRVAARTSSPPDSSAANLGFRCANDALTSGLSG</sequence>
<feature type="region of interest" description="Disordered" evidence="1">
    <location>
        <begin position="1"/>
        <end position="43"/>
    </location>
</feature>
<dbReference type="InterPro" id="IPR051043">
    <property type="entry name" value="Sulfatase_Mod_Factor_Kinase"/>
</dbReference>
<comment type="caution">
    <text evidence="3">The sequence shown here is derived from an EMBL/GenBank/DDBJ whole genome shotgun (WGS) entry which is preliminary data.</text>
</comment>